<evidence type="ECO:0000256" key="2">
    <source>
        <dbReference type="ARBA" id="ARBA00023125"/>
    </source>
</evidence>
<keyword evidence="2" id="KW-0238">DNA-binding</keyword>
<dbReference type="SMART" id="SM00342">
    <property type="entry name" value="HTH_ARAC"/>
    <property type="match status" value="1"/>
</dbReference>
<evidence type="ECO:0000313" key="6">
    <source>
        <dbReference type="Proteomes" id="UP000632125"/>
    </source>
</evidence>
<protein>
    <submittedName>
        <fullName evidence="5">AraC family transcriptional regulator</fullName>
    </submittedName>
</protein>
<dbReference type="Gene3D" id="1.10.10.60">
    <property type="entry name" value="Homeodomain-like"/>
    <property type="match status" value="1"/>
</dbReference>
<comment type="caution">
    <text evidence="5">The sequence shown here is derived from an EMBL/GenBank/DDBJ whole genome shotgun (WGS) entry which is preliminary data.</text>
</comment>
<dbReference type="InterPro" id="IPR018060">
    <property type="entry name" value="HTH_AraC"/>
</dbReference>
<dbReference type="RefSeq" id="WP_190861227.1">
    <property type="nucleotide sequence ID" value="NZ_JACXIY010000014.1"/>
</dbReference>
<evidence type="ECO:0000256" key="1">
    <source>
        <dbReference type="ARBA" id="ARBA00023015"/>
    </source>
</evidence>
<gene>
    <name evidence="5" type="ORF">IDH41_11820</name>
</gene>
<dbReference type="InterPro" id="IPR009057">
    <property type="entry name" value="Homeodomain-like_sf"/>
</dbReference>
<reference evidence="5" key="1">
    <citation type="submission" date="2020-09" db="EMBL/GenBank/DDBJ databases">
        <title>A novel bacterium of genus Paenibacillus, isolated from South China Sea.</title>
        <authorList>
            <person name="Huang H."/>
            <person name="Mo K."/>
            <person name="Hu Y."/>
        </authorList>
    </citation>
    <scope>NUCLEOTIDE SEQUENCE</scope>
    <source>
        <strain evidence="5">IB182493</strain>
    </source>
</reference>
<dbReference type="InterPro" id="IPR050204">
    <property type="entry name" value="AraC_XylS_family_regulators"/>
</dbReference>
<proteinExistence type="predicted"/>
<dbReference type="Proteomes" id="UP000632125">
    <property type="component" value="Unassembled WGS sequence"/>
</dbReference>
<sequence length="282" mass="31318">MIPILTRCRPVQPPALRLEPAHSGFRYREFLPDKRLEPYVACYWTIDCRAAGEAIPNRVIPDGCVDIIVDLKAAAGANAAFASGLMTTFETIGMPGDAASFGIRFFAESVHHFLKAPVSALAGYRVSLEDLWGTEAELLVDELTEAADMAQIIEKAESRLLVRLAEAKLDQGHLLQTGMGYIYAHRGKLSVRQLAELTNYSERNLRRTFQRELGAGPKELIDIVRFQSLLQELRGSSGHRFADAALTFGYFDQSHLIRAFKRMYGLPPAQAFAVKPMDESGM</sequence>
<evidence type="ECO:0000256" key="3">
    <source>
        <dbReference type="ARBA" id="ARBA00023163"/>
    </source>
</evidence>
<name>A0A927H5A2_9BACL</name>
<evidence type="ECO:0000313" key="5">
    <source>
        <dbReference type="EMBL" id="MBD2869266.1"/>
    </source>
</evidence>
<keyword evidence="3" id="KW-0804">Transcription</keyword>
<accession>A0A927H5A2</accession>
<dbReference type="GO" id="GO:0043565">
    <property type="term" value="F:sequence-specific DNA binding"/>
    <property type="evidence" value="ECO:0007669"/>
    <property type="project" value="InterPro"/>
</dbReference>
<feature type="domain" description="HTH araC/xylS-type" evidence="4">
    <location>
        <begin position="176"/>
        <end position="274"/>
    </location>
</feature>
<dbReference type="GO" id="GO:0003700">
    <property type="term" value="F:DNA-binding transcription factor activity"/>
    <property type="evidence" value="ECO:0007669"/>
    <property type="project" value="InterPro"/>
</dbReference>
<dbReference type="InterPro" id="IPR046532">
    <property type="entry name" value="DUF6597"/>
</dbReference>
<dbReference type="PANTHER" id="PTHR46796">
    <property type="entry name" value="HTH-TYPE TRANSCRIPTIONAL ACTIVATOR RHAS-RELATED"/>
    <property type="match status" value="1"/>
</dbReference>
<organism evidence="5 6">
    <name type="scientific">Paenibacillus arenilitoris</name>
    <dbReference type="NCBI Taxonomy" id="2772299"/>
    <lineage>
        <taxon>Bacteria</taxon>
        <taxon>Bacillati</taxon>
        <taxon>Bacillota</taxon>
        <taxon>Bacilli</taxon>
        <taxon>Bacillales</taxon>
        <taxon>Paenibacillaceae</taxon>
        <taxon>Paenibacillus</taxon>
    </lineage>
</organism>
<dbReference type="PROSITE" id="PS01124">
    <property type="entry name" value="HTH_ARAC_FAMILY_2"/>
    <property type="match status" value="1"/>
</dbReference>
<keyword evidence="1" id="KW-0805">Transcription regulation</keyword>
<dbReference type="Pfam" id="PF12833">
    <property type="entry name" value="HTH_18"/>
    <property type="match status" value="1"/>
</dbReference>
<keyword evidence="6" id="KW-1185">Reference proteome</keyword>
<dbReference type="PANTHER" id="PTHR46796:SF13">
    <property type="entry name" value="HTH-TYPE TRANSCRIPTIONAL ACTIVATOR RHAS"/>
    <property type="match status" value="1"/>
</dbReference>
<evidence type="ECO:0000259" key="4">
    <source>
        <dbReference type="PROSITE" id="PS01124"/>
    </source>
</evidence>
<dbReference type="AlphaFoldDB" id="A0A927H5A2"/>
<dbReference type="EMBL" id="JACXIY010000014">
    <property type="protein sequence ID" value="MBD2869266.1"/>
    <property type="molecule type" value="Genomic_DNA"/>
</dbReference>
<dbReference type="SUPFAM" id="SSF46689">
    <property type="entry name" value="Homeodomain-like"/>
    <property type="match status" value="1"/>
</dbReference>
<dbReference type="Pfam" id="PF20240">
    <property type="entry name" value="DUF6597"/>
    <property type="match status" value="1"/>
</dbReference>